<evidence type="ECO:0000256" key="1">
    <source>
        <dbReference type="SAM" id="MobiDB-lite"/>
    </source>
</evidence>
<feature type="compositionally biased region" description="Basic and acidic residues" evidence="1">
    <location>
        <begin position="29"/>
        <end position="43"/>
    </location>
</feature>
<feature type="compositionally biased region" description="Basic residues" evidence="1">
    <location>
        <begin position="168"/>
        <end position="185"/>
    </location>
</feature>
<dbReference type="Proteomes" id="UP001152607">
    <property type="component" value="Unassembled WGS sequence"/>
</dbReference>
<dbReference type="InterPro" id="IPR018816">
    <property type="entry name" value="Cactin_central"/>
</dbReference>
<gene>
    <name evidence="3" type="ORF">PDIGIT_LOCUS7488</name>
</gene>
<feature type="compositionally biased region" description="Pro residues" evidence="1">
    <location>
        <begin position="1"/>
        <end position="10"/>
    </location>
</feature>
<evidence type="ECO:0000313" key="3">
    <source>
        <dbReference type="EMBL" id="CAI6334428.1"/>
    </source>
</evidence>
<dbReference type="GO" id="GO:0005737">
    <property type="term" value="C:cytoplasm"/>
    <property type="evidence" value="ECO:0007669"/>
    <property type="project" value="TreeGrafter"/>
</dbReference>
<dbReference type="Pfam" id="PF10312">
    <property type="entry name" value="Cactin_mid"/>
    <property type="match status" value="1"/>
</dbReference>
<reference evidence="3" key="1">
    <citation type="submission" date="2023-01" db="EMBL/GenBank/DDBJ databases">
        <authorList>
            <person name="Van Ghelder C."/>
            <person name="Rancurel C."/>
        </authorList>
    </citation>
    <scope>NUCLEOTIDE SEQUENCE</scope>
    <source>
        <strain evidence="3">CNCM I-4278</strain>
    </source>
</reference>
<sequence length="185" mass="21034">MSSSRNPPPWRNHQPSSTIPAKRSANSRAHNENPPKRSIDAREEAWIADEDRFVLQQAKKKAALRVKSGRAKPIDWLAVTLRFVDPTKTMFDEEIEDHELDIVDPEGVLEGLGDEDFEDLEKEIENYLTLETNRNNRDYWNTAAASLALQGKLVVPAPFPPTSTACSHPKHTNSWKHSKNKSRQN</sequence>
<accession>A0A9W4XK05</accession>
<dbReference type="GO" id="GO:0045292">
    <property type="term" value="P:mRNA cis splicing, via spliceosome"/>
    <property type="evidence" value="ECO:0007669"/>
    <property type="project" value="TreeGrafter"/>
</dbReference>
<name>A0A9W4XK05_9PLEO</name>
<feature type="compositionally biased region" description="Polar residues" evidence="1">
    <location>
        <begin position="13"/>
        <end position="28"/>
    </location>
</feature>
<dbReference type="PANTHER" id="PTHR21737">
    <property type="entry name" value="POLYGLUTAMINE BINDING PROTEIN 1/MARVEL MEMBRANE-ASSOCIATING DOMAIN CONTAINING 3"/>
    <property type="match status" value="1"/>
</dbReference>
<keyword evidence="4" id="KW-1185">Reference proteome</keyword>
<feature type="region of interest" description="Disordered" evidence="1">
    <location>
        <begin position="158"/>
        <end position="185"/>
    </location>
</feature>
<feature type="domain" description="Splicing factor cactin central" evidence="2">
    <location>
        <begin position="40"/>
        <end position="143"/>
    </location>
</feature>
<feature type="region of interest" description="Disordered" evidence="1">
    <location>
        <begin position="1"/>
        <end position="43"/>
    </location>
</feature>
<protein>
    <recommendedName>
        <fullName evidence="2">Splicing factor cactin central domain-containing protein</fullName>
    </recommendedName>
</protein>
<dbReference type="OrthoDB" id="265955at2759"/>
<proteinExistence type="predicted"/>
<dbReference type="PANTHER" id="PTHR21737:SF4">
    <property type="entry name" value="SPLICING FACTOR CACTIN"/>
    <property type="match status" value="1"/>
</dbReference>
<dbReference type="GO" id="GO:0005681">
    <property type="term" value="C:spliceosomal complex"/>
    <property type="evidence" value="ECO:0007669"/>
    <property type="project" value="TreeGrafter"/>
</dbReference>
<organism evidence="3 4">
    <name type="scientific">Periconia digitata</name>
    <dbReference type="NCBI Taxonomy" id="1303443"/>
    <lineage>
        <taxon>Eukaryota</taxon>
        <taxon>Fungi</taxon>
        <taxon>Dikarya</taxon>
        <taxon>Ascomycota</taxon>
        <taxon>Pezizomycotina</taxon>
        <taxon>Dothideomycetes</taxon>
        <taxon>Pleosporomycetidae</taxon>
        <taxon>Pleosporales</taxon>
        <taxon>Massarineae</taxon>
        <taxon>Periconiaceae</taxon>
        <taxon>Periconia</taxon>
    </lineage>
</organism>
<dbReference type="EMBL" id="CAOQHR010000005">
    <property type="protein sequence ID" value="CAI6334428.1"/>
    <property type="molecule type" value="Genomic_DNA"/>
</dbReference>
<comment type="caution">
    <text evidence="3">The sequence shown here is derived from an EMBL/GenBank/DDBJ whole genome shotgun (WGS) entry which is preliminary data.</text>
</comment>
<evidence type="ECO:0000313" key="4">
    <source>
        <dbReference type="Proteomes" id="UP001152607"/>
    </source>
</evidence>
<dbReference type="AlphaFoldDB" id="A0A9W4XK05"/>
<evidence type="ECO:0000259" key="2">
    <source>
        <dbReference type="Pfam" id="PF10312"/>
    </source>
</evidence>